<dbReference type="AlphaFoldDB" id="A0ABD2YU90"/>
<dbReference type="Proteomes" id="UP001630127">
    <property type="component" value="Unassembled WGS sequence"/>
</dbReference>
<reference evidence="1 2" key="1">
    <citation type="submission" date="2024-11" db="EMBL/GenBank/DDBJ databases">
        <title>A near-complete genome assembly of Cinchona calisaya.</title>
        <authorList>
            <person name="Lian D.C."/>
            <person name="Zhao X.W."/>
            <person name="Wei L."/>
        </authorList>
    </citation>
    <scope>NUCLEOTIDE SEQUENCE [LARGE SCALE GENOMIC DNA]</scope>
    <source>
        <tissue evidence="1">Nenye</tissue>
    </source>
</reference>
<gene>
    <name evidence="1" type="ORF">ACH5RR_029140</name>
</gene>
<keyword evidence="2" id="KW-1185">Reference proteome</keyword>
<dbReference type="PANTHER" id="PTHR11439:SF496">
    <property type="entry name" value="RNA-DIRECTED DNA POLYMERASE"/>
    <property type="match status" value="1"/>
</dbReference>
<evidence type="ECO:0000313" key="2">
    <source>
        <dbReference type="Proteomes" id="UP001630127"/>
    </source>
</evidence>
<dbReference type="CDD" id="cd09272">
    <property type="entry name" value="RNase_HI_RT_Ty1"/>
    <property type="match status" value="1"/>
</dbReference>
<name>A0ABD2YU90_9GENT</name>
<sequence length="235" mass="26560">MLKESIKRIPYALAIGSIMYDILYTRSDVSYTLNVTSKSQSNLGSGHRIAVKNILKYLRRTKDLFLIYGGQELKICGYRDASFQSEKDDSKSQSGYAFTLNGGTASWKSSKQYTTVDSTTEAKYIAISEAATKAVCIRKFVAEPRMFPSISGPIILYCDNNGVIAQAKEPKSHERSNTCYGTTILIREIIDRNQVKIEKIPTYDNIADPFTKALFQEKHESHVNLFSLKHMNDWL</sequence>
<comment type="caution">
    <text evidence="1">The sequence shown here is derived from an EMBL/GenBank/DDBJ whole genome shotgun (WGS) entry which is preliminary data.</text>
</comment>
<evidence type="ECO:0000313" key="1">
    <source>
        <dbReference type="EMBL" id="KAL3509739.1"/>
    </source>
</evidence>
<dbReference type="PANTHER" id="PTHR11439">
    <property type="entry name" value="GAG-POL-RELATED RETROTRANSPOSON"/>
    <property type="match status" value="1"/>
</dbReference>
<accession>A0ABD2YU90</accession>
<proteinExistence type="predicted"/>
<protein>
    <submittedName>
        <fullName evidence="1">Uncharacterized protein</fullName>
    </submittedName>
</protein>
<organism evidence="1 2">
    <name type="scientific">Cinchona calisaya</name>
    <dbReference type="NCBI Taxonomy" id="153742"/>
    <lineage>
        <taxon>Eukaryota</taxon>
        <taxon>Viridiplantae</taxon>
        <taxon>Streptophyta</taxon>
        <taxon>Embryophyta</taxon>
        <taxon>Tracheophyta</taxon>
        <taxon>Spermatophyta</taxon>
        <taxon>Magnoliopsida</taxon>
        <taxon>eudicotyledons</taxon>
        <taxon>Gunneridae</taxon>
        <taxon>Pentapetalae</taxon>
        <taxon>asterids</taxon>
        <taxon>lamiids</taxon>
        <taxon>Gentianales</taxon>
        <taxon>Rubiaceae</taxon>
        <taxon>Cinchonoideae</taxon>
        <taxon>Cinchoneae</taxon>
        <taxon>Cinchona</taxon>
    </lineage>
</organism>
<dbReference type="EMBL" id="JBJUIK010000012">
    <property type="protein sequence ID" value="KAL3509739.1"/>
    <property type="molecule type" value="Genomic_DNA"/>
</dbReference>